<dbReference type="InterPro" id="IPR005373">
    <property type="entry name" value="PHAF1"/>
</dbReference>
<feature type="non-terminal residue" evidence="2">
    <location>
        <position position="229"/>
    </location>
</feature>
<dbReference type="AlphaFoldDB" id="A0A8J2L913"/>
<dbReference type="PANTHER" id="PTHR13465:SF2">
    <property type="entry name" value="PHAGOSOME ASSEMBLY FACTOR 1"/>
    <property type="match status" value="1"/>
</dbReference>
<organism evidence="2 3">
    <name type="scientific">Allacma fusca</name>
    <dbReference type="NCBI Taxonomy" id="39272"/>
    <lineage>
        <taxon>Eukaryota</taxon>
        <taxon>Metazoa</taxon>
        <taxon>Ecdysozoa</taxon>
        <taxon>Arthropoda</taxon>
        <taxon>Hexapoda</taxon>
        <taxon>Collembola</taxon>
        <taxon>Symphypleona</taxon>
        <taxon>Sminthuridae</taxon>
        <taxon>Allacma</taxon>
    </lineage>
</organism>
<proteinExistence type="inferred from homology"/>
<dbReference type="Proteomes" id="UP000708208">
    <property type="component" value="Unassembled WGS sequence"/>
</dbReference>
<dbReference type="InterPro" id="IPR039156">
    <property type="entry name" value="PHAF1/BROMI"/>
</dbReference>
<keyword evidence="3" id="KW-1185">Reference proteome</keyword>
<dbReference type="PANTHER" id="PTHR13465">
    <property type="entry name" value="UPF0183 PROTEIN"/>
    <property type="match status" value="1"/>
</dbReference>
<evidence type="ECO:0000313" key="2">
    <source>
        <dbReference type="EMBL" id="CAG7818059.1"/>
    </source>
</evidence>
<sequence length="229" mass="26048">MKLVRLKYCNTPFNGPGVMPSVDQIDRCFGATRPGSYDKQRQLFALNFRGLIFYFPVDLQYQPHYSHGLGSLRFPGDASPILSKMIVYNGHNPLDAPAPSLPESCFRGQVYCDECFVIRNSTATRTVGLRLRLTALTKNIMDPVKVHFDREILFGESVQSIVAKLGTPTRIFFKSDDKMKIHSKEAHKRVHSSKSDYFFNYLTIGLDILFDARSHEAVKFILHTNFPGH</sequence>
<dbReference type="EMBL" id="CAJVCH010410372">
    <property type="protein sequence ID" value="CAG7818059.1"/>
    <property type="molecule type" value="Genomic_DNA"/>
</dbReference>
<comment type="caution">
    <text evidence="2">The sequence shown here is derived from an EMBL/GenBank/DDBJ whole genome shotgun (WGS) entry which is preliminary data.</text>
</comment>
<protein>
    <submittedName>
        <fullName evidence="2">Uncharacterized protein</fullName>
    </submittedName>
</protein>
<dbReference type="OrthoDB" id="411211at2759"/>
<reference evidence="2" key="1">
    <citation type="submission" date="2021-06" db="EMBL/GenBank/DDBJ databases">
        <authorList>
            <person name="Hodson N. C."/>
            <person name="Mongue J. A."/>
            <person name="Jaron S. K."/>
        </authorList>
    </citation>
    <scope>NUCLEOTIDE SEQUENCE</scope>
</reference>
<accession>A0A8J2L913</accession>
<dbReference type="GO" id="GO:0043001">
    <property type="term" value="P:Golgi to plasma membrane protein transport"/>
    <property type="evidence" value="ECO:0007669"/>
    <property type="project" value="TreeGrafter"/>
</dbReference>
<comment type="similarity">
    <text evidence="1">Belongs to the PHAF1 family.</text>
</comment>
<evidence type="ECO:0000256" key="1">
    <source>
        <dbReference type="ARBA" id="ARBA00024339"/>
    </source>
</evidence>
<gene>
    <name evidence="2" type="ORF">AFUS01_LOCUS28592</name>
</gene>
<evidence type="ECO:0000313" key="3">
    <source>
        <dbReference type="Proteomes" id="UP000708208"/>
    </source>
</evidence>
<name>A0A8J2L913_9HEXA</name>
<dbReference type="Pfam" id="PF03676">
    <property type="entry name" value="PHAF1"/>
    <property type="match status" value="1"/>
</dbReference>
<dbReference type="GO" id="GO:0005802">
    <property type="term" value="C:trans-Golgi network"/>
    <property type="evidence" value="ECO:0007669"/>
    <property type="project" value="TreeGrafter"/>
</dbReference>